<dbReference type="EMBL" id="AP026830">
    <property type="protein sequence ID" value="BDR90985.1"/>
    <property type="molecule type" value="Genomic_DNA"/>
</dbReference>
<accession>A0A830EAB5</accession>
<dbReference type="InterPro" id="IPR002504">
    <property type="entry name" value="NADK"/>
</dbReference>
<keyword evidence="2" id="KW-0418">Kinase</keyword>
<reference evidence="2" key="2">
    <citation type="submission" date="2020-09" db="EMBL/GenBank/DDBJ databases">
        <authorList>
            <person name="Sun Q."/>
            <person name="Ohkuma M."/>
        </authorList>
    </citation>
    <scope>NUCLEOTIDE SEQUENCE</scope>
    <source>
        <strain evidence="2">JCM 11219</strain>
    </source>
</reference>
<protein>
    <submittedName>
        <fullName evidence="2">ATP-NAD kinase</fullName>
    </submittedName>
</protein>
<evidence type="ECO:0000313" key="4">
    <source>
        <dbReference type="Proteomes" id="UP001060771"/>
    </source>
</evidence>
<reference evidence="2" key="1">
    <citation type="journal article" date="2014" name="Int. J. Syst. Evol. Microbiol.">
        <title>Complete genome sequence of Corynebacterium casei LMG S-19264T (=DSM 44701T), isolated from a smear-ripened cheese.</title>
        <authorList>
            <consortium name="US DOE Joint Genome Institute (JGI-PGF)"/>
            <person name="Walter F."/>
            <person name="Albersmeier A."/>
            <person name="Kalinowski J."/>
            <person name="Ruckert C."/>
        </authorList>
    </citation>
    <scope>NUCLEOTIDE SEQUENCE</scope>
    <source>
        <strain evidence="2">JCM 11219</strain>
    </source>
</reference>
<dbReference type="Proteomes" id="UP000657075">
    <property type="component" value="Unassembled WGS sequence"/>
</dbReference>
<dbReference type="InterPro" id="IPR039065">
    <property type="entry name" value="AcoX-like"/>
</dbReference>
<dbReference type="SUPFAM" id="SSF111331">
    <property type="entry name" value="NAD kinase/diacylglycerol kinase-like"/>
    <property type="match status" value="1"/>
</dbReference>
<name>A0A830EAB5_9CREN</name>
<reference evidence="1" key="4">
    <citation type="journal article" date="2023" name="Microbiol. Resour. Announc.">
        <title>Complete Genome Sequence of Vulcanisaeta souniana Strain IC-059, a Hyperthermophilic Archaeon Isolated from Hot Spring Water in Japan.</title>
        <authorList>
            <person name="Kato S."/>
            <person name="Itoh T."/>
            <person name="Wu L."/>
            <person name="Ma J."/>
            <person name="Ohkuma M."/>
        </authorList>
    </citation>
    <scope>NUCLEOTIDE SEQUENCE</scope>
    <source>
        <strain evidence="1">JCM 11219</strain>
    </source>
</reference>
<dbReference type="Proteomes" id="UP001060771">
    <property type="component" value="Chromosome"/>
</dbReference>
<organism evidence="2 3">
    <name type="scientific">Vulcanisaeta souniana JCM 11219</name>
    <dbReference type="NCBI Taxonomy" id="1293586"/>
    <lineage>
        <taxon>Archaea</taxon>
        <taxon>Thermoproteota</taxon>
        <taxon>Thermoprotei</taxon>
        <taxon>Thermoproteales</taxon>
        <taxon>Thermoproteaceae</taxon>
        <taxon>Vulcanisaeta</taxon>
    </lineage>
</organism>
<dbReference type="GO" id="GO:0006741">
    <property type="term" value="P:NADP+ biosynthetic process"/>
    <property type="evidence" value="ECO:0007669"/>
    <property type="project" value="InterPro"/>
</dbReference>
<dbReference type="OrthoDB" id="45424at2157"/>
<evidence type="ECO:0000313" key="1">
    <source>
        <dbReference type="EMBL" id="BDR90985.1"/>
    </source>
</evidence>
<dbReference type="RefSeq" id="WP_188603463.1">
    <property type="nucleotide sequence ID" value="NZ_AP026830.1"/>
</dbReference>
<evidence type="ECO:0000313" key="2">
    <source>
        <dbReference type="EMBL" id="GGI79812.1"/>
    </source>
</evidence>
<dbReference type="PANTHER" id="PTHR40697:SF3">
    <property type="entry name" value="ACETOIN CATABOLISM PROTEIN X"/>
    <property type="match status" value="1"/>
</dbReference>
<dbReference type="PANTHER" id="PTHR40697">
    <property type="entry name" value="ACETOIN CATABOLISM PROTEIN X"/>
    <property type="match status" value="1"/>
</dbReference>
<dbReference type="GeneID" id="76205629"/>
<dbReference type="AlphaFoldDB" id="A0A830EAB5"/>
<keyword evidence="4" id="KW-1185">Reference proteome</keyword>
<dbReference type="Pfam" id="PF01513">
    <property type="entry name" value="NAD_kinase"/>
    <property type="match status" value="1"/>
</dbReference>
<reference evidence="4" key="3">
    <citation type="submission" date="2022-09" db="EMBL/GenBank/DDBJ databases">
        <title>Complete genome sequence of Vulcanisaeta souniana.</title>
        <authorList>
            <person name="Kato S."/>
            <person name="Itoh T."/>
            <person name="Ohkuma M."/>
        </authorList>
    </citation>
    <scope>NUCLEOTIDE SEQUENCE [LARGE SCALE GENOMIC DNA]</scope>
    <source>
        <strain evidence="4">JCM 11219</strain>
    </source>
</reference>
<dbReference type="InterPro" id="IPR016064">
    <property type="entry name" value="NAD/diacylglycerol_kinase_sf"/>
</dbReference>
<dbReference type="EMBL" id="BMNM01000006">
    <property type="protein sequence ID" value="GGI79812.1"/>
    <property type="molecule type" value="Genomic_DNA"/>
</dbReference>
<sequence>MPRNPVIGLVINPQAGRDIRRLVAYASVFDNSEKMNIVRKLIMTLLDLGINRYVIMPEPEGIVTTALHSLPSNAIEGIEYEYAPIRVSGTWVDTYDAVRYMIGRVDALIVLGGDGTNRIVAKTGIEVPVMPISTGTNNVFPYMIEATIAAEAVAAIVLGYVGVEEGAYRSKVIRIYEDGEYRDVAIVDAVSTSYQYIGARAIWEPEYIREVFTVLSAPYNIGLSSIAGLFKEVGHENDEAIYVRLSRDGTGKSFRTAITPGRMSRLSVEEVREVRLGERVRLSPGSTLIALDGEREFMVDPGSELVVEAVRRGPFVIDYRKTLSMAKERGFFESFK</sequence>
<evidence type="ECO:0000313" key="3">
    <source>
        <dbReference type="Proteomes" id="UP000657075"/>
    </source>
</evidence>
<dbReference type="GO" id="GO:0003951">
    <property type="term" value="F:NAD+ kinase activity"/>
    <property type="evidence" value="ECO:0007669"/>
    <property type="project" value="InterPro"/>
</dbReference>
<proteinExistence type="predicted"/>
<keyword evidence="2" id="KW-0808">Transferase</keyword>
<gene>
    <name evidence="2" type="ORF">GCM10007112_15940</name>
    <name evidence="1" type="ORF">Vsou_00780</name>
</gene>